<reference evidence="10 11" key="1">
    <citation type="submission" date="2024-01" db="EMBL/GenBank/DDBJ databases">
        <title>The genomes of 5 underutilized Papilionoideae crops provide insights into root nodulation and disease resistanc.</title>
        <authorList>
            <person name="Jiang F."/>
        </authorList>
    </citation>
    <scope>NUCLEOTIDE SEQUENCE [LARGE SCALE GENOMIC DNA]</scope>
    <source>
        <strain evidence="10">JINMINGXINNONG_FW02</strain>
        <tissue evidence="10">Leaves</tissue>
    </source>
</reference>
<evidence type="ECO:0000256" key="2">
    <source>
        <dbReference type="ARBA" id="ARBA00022737"/>
    </source>
</evidence>
<dbReference type="Pfam" id="PF00249">
    <property type="entry name" value="Myb_DNA-binding"/>
    <property type="match status" value="2"/>
</dbReference>
<name>A0AAN9QKC7_PHACN</name>
<dbReference type="PROSITE" id="PS51294">
    <property type="entry name" value="HTH_MYB"/>
    <property type="match status" value="2"/>
</dbReference>
<dbReference type="SMART" id="SM00717">
    <property type="entry name" value="SANT"/>
    <property type="match status" value="2"/>
</dbReference>
<keyword evidence="2" id="KW-0677">Repeat</keyword>
<dbReference type="Gene3D" id="1.10.10.60">
    <property type="entry name" value="Homeodomain-like"/>
    <property type="match status" value="2"/>
</dbReference>
<proteinExistence type="predicted"/>
<evidence type="ECO:0000256" key="1">
    <source>
        <dbReference type="ARBA" id="ARBA00004123"/>
    </source>
</evidence>
<dbReference type="InterPro" id="IPR009057">
    <property type="entry name" value="Homeodomain-like_sf"/>
</dbReference>
<dbReference type="GO" id="GO:0005634">
    <property type="term" value="C:nucleus"/>
    <property type="evidence" value="ECO:0007669"/>
    <property type="project" value="UniProtKB-SubCell"/>
</dbReference>
<keyword evidence="3" id="KW-0805">Transcription regulation</keyword>
<dbReference type="GO" id="GO:0040008">
    <property type="term" value="P:regulation of growth"/>
    <property type="evidence" value="ECO:0007669"/>
    <property type="project" value="UniProtKB-ARBA"/>
</dbReference>
<keyword evidence="7" id="KW-0539">Nucleus</keyword>
<protein>
    <submittedName>
        <fullName evidence="10">Uncharacterized protein</fullName>
    </submittedName>
</protein>
<comment type="subcellular location">
    <subcellularLocation>
        <location evidence="1">Nucleus</location>
    </subcellularLocation>
</comment>
<keyword evidence="11" id="KW-1185">Reference proteome</keyword>
<sequence>MTDHPLCGAGFDLMFFSLFAPILFQPRDAVFLQFLTQILDFSFNTLTSCLEMSQMTHDIDDNVHGEDQTGSQLNDEGNGGGVVLKKGPWTAAEDVILVDYVNKHGEGNWNAVQKYSGLSRCGKSCRLRWANHLRPNLKKGAFTAEEEQMIAELHAKMGNKWARMAAHLPGRTDNEIKNYWNTRMKRRQRAGLPLYPPEIVMQAFQDSKHGQGTGEINDGDGCHHDFMERNNYEIHDAIFDSLKENQGILPFVPELSDISANSILPNVLGSPPYCNFLPSALPNHDHLQETSVSFIGSSELNTNGFYPFNHFKDNASDKIAESFGLHSPLDHGASSYGSICYSHSLSNDNYSTSKPTSEAVKSELPSLQYPETEFVSWGTSPPPPLNESIDVLIHSPQPPYALDSGSSPLSCCFLNEFLYQQAKALSYSKNNWSDKSSNSSIATPVDRAESSALNMYETEWEDYADPVSPFGATSILNEHPVVGTNGKSWDGWEPFQTFSGNNEKLQSVDQVLAPKSENQSMSLLNLTWPDVLLASDWHELYSEHDGMNHAGMIDVSDDVKRQVLNNLWNNTALESLDNM</sequence>
<evidence type="ECO:0000259" key="9">
    <source>
        <dbReference type="PROSITE" id="PS51294"/>
    </source>
</evidence>
<feature type="domain" description="Myb-like" evidence="8">
    <location>
        <begin position="84"/>
        <end position="133"/>
    </location>
</feature>
<organism evidence="10 11">
    <name type="scientific">Phaseolus coccineus</name>
    <name type="common">Scarlet runner bean</name>
    <name type="synonym">Phaseolus multiflorus</name>
    <dbReference type="NCBI Taxonomy" id="3886"/>
    <lineage>
        <taxon>Eukaryota</taxon>
        <taxon>Viridiplantae</taxon>
        <taxon>Streptophyta</taxon>
        <taxon>Embryophyta</taxon>
        <taxon>Tracheophyta</taxon>
        <taxon>Spermatophyta</taxon>
        <taxon>Magnoliopsida</taxon>
        <taxon>eudicotyledons</taxon>
        <taxon>Gunneridae</taxon>
        <taxon>Pentapetalae</taxon>
        <taxon>rosids</taxon>
        <taxon>fabids</taxon>
        <taxon>Fabales</taxon>
        <taxon>Fabaceae</taxon>
        <taxon>Papilionoideae</taxon>
        <taxon>50 kb inversion clade</taxon>
        <taxon>NPAAA clade</taxon>
        <taxon>indigoferoid/millettioid clade</taxon>
        <taxon>Phaseoleae</taxon>
        <taxon>Phaseolus</taxon>
    </lineage>
</organism>
<feature type="domain" description="HTH myb-type" evidence="9">
    <location>
        <begin position="134"/>
        <end position="188"/>
    </location>
</feature>
<dbReference type="PROSITE" id="PS50090">
    <property type="entry name" value="MYB_LIKE"/>
    <property type="match status" value="2"/>
</dbReference>
<evidence type="ECO:0000256" key="4">
    <source>
        <dbReference type="ARBA" id="ARBA00023125"/>
    </source>
</evidence>
<dbReference type="InterPro" id="IPR001005">
    <property type="entry name" value="SANT/Myb"/>
</dbReference>
<dbReference type="SUPFAM" id="SSF46689">
    <property type="entry name" value="Homeodomain-like"/>
    <property type="match status" value="1"/>
</dbReference>
<evidence type="ECO:0000313" key="10">
    <source>
        <dbReference type="EMBL" id="KAK7334548.1"/>
    </source>
</evidence>
<evidence type="ECO:0000259" key="8">
    <source>
        <dbReference type="PROSITE" id="PS50090"/>
    </source>
</evidence>
<dbReference type="GO" id="GO:0048235">
    <property type="term" value="P:pollen sperm cell differentiation"/>
    <property type="evidence" value="ECO:0007669"/>
    <property type="project" value="UniProtKB-ARBA"/>
</dbReference>
<keyword evidence="6" id="KW-0804">Transcription</keyword>
<dbReference type="GO" id="GO:0045893">
    <property type="term" value="P:positive regulation of DNA-templated transcription"/>
    <property type="evidence" value="ECO:0007669"/>
    <property type="project" value="UniProtKB-ARBA"/>
</dbReference>
<dbReference type="GO" id="GO:0009653">
    <property type="term" value="P:anatomical structure morphogenesis"/>
    <property type="evidence" value="ECO:0007669"/>
    <property type="project" value="UniProtKB-ARBA"/>
</dbReference>
<accession>A0AAN9QKC7</accession>
<dbReference type="InterPro" id="IPR017930">
    <property type="entry name" value="Myb_dom"/>
</dbReference>
<feature type="domain" description="Myb-like" evidence="8">
    <location>
        <begin position="134"/>
        <end position="184"/>
    </location>
</feature>
<evidence type="ECO:0000256" key="6">
    <source>
        <dbReference type="ARBA" id="ARBA00023163"/>
    </source>
</evidence>
<gene>
    <name evidence="10" type="ORF">VNO80_26307</name>
</gene>
<keyword evidence="4" id="KW-0238">DNA-binding</keyword>
<dbReference type="PANTHER" id="PTHR47995">
    <property type="entry name" value="TRANSCRIPTION FACTOR MYB33-RELATED"/>
    <property type="match status" value="1"/>
</dbReference>
<evidence type="ECO:0000256" key="3">
    <source>
        <dbReference type="ARBA" id="ARBA00023015"/>
    </source>
</evidence>
<evidence type="ECO:0000313" key="11">
    <source>
        <dbReference type="Proteomes" id="UP001374584"/>
    </source>
</evidence>
<dbReference type="FunFam" id="1.10.10.60:FF:000001">
    <property type="entry name" value="MYB-related transcription factor"/>
    <property type="match status" value="1"/>
</dbReference>
<comment type="caution">
    <text evidence="10">The sequence shown here is derived from an EMBL/GenBank/DDBJ whole genome shotgun (WGS) entry which is preliminary data.</text>
</comment>
<dbReference type="EMBL" id="JAYMYR010000010">
    <property type="protein sequence ID" value="KAK7334548.1"/>
    <property type="molecule type" value="Genomic_DNA"/>
</dbReference>
<dbReference type="FunFam" id="1.10.10.60:FF:000119">
    <property type="entry name" value="Transcription factor GAMYB"/>
    <property type="match status" value="1"/>
</dbReference>
<feature type="domain" description="HTH myb-type" evidence="9">
    <location>
        <begin position="81"/>
        <end position="133"/>
    </location>
</feature>
<dbReference type="Proteomes" id="UP001374584">
    <property type="component" value="Unassembled WGS sequence"/>
</dbReference>
<keyword evidence="5" id="KW-0010">Activator</keyword>
<dbReference type="GO" id="GO:0003677">
    <property type="term" value="F:DNA binding"/>
    <property type="evidence" value="ECO:0007669"/>
    <property type="project" value="UniProtKB-KW"/>
</dbReference>
<dbReference type="CDD" id="cd00167">
    <property type="entry name" value="SANT"/>
    <property type="match status" value="2"/>
</dbReference>
<evidence type="ECO:0000256" key="5">
    <source>
        <dbReference type="ARBA" id="ARBA00023159"/>
    </source>
</evidence>
<dbReference type="PANTHER" id="PTHR47995:SF18">
    <property type="entry name" value="TRANSCRIPTION FACTOR MYB65"/>
    <property type="match status" value="1"/>
</dbReference>
<dbReference type="AlphaFoldDB" id="A0AAN9QKC7"/>
<evidence type="ECO:0000256" key="7">
    <source>
        <dbReference type="ARBA" id="ARBA00023242"/>
    </source>
</evidence>